<evidence type="ECO:0000256" key="10">
    <source>
        <dbReference type="HAMAP-Rule" id="MF_00495"/>
    </source>
</evidence>
<keyword evidence="6 10" id="KW-0479">Metal-binding</keyword>
<dbReference type="Gene3D" id="1.10.150.240">
    <property type="entry name" value="Putative phosphatase, domain 2"/>
    <property type="match status" value="1"/>
</dbReference>
<name>A0ABY0ITG1_9RHOO</name>
<evidence type="ECO:0000256" key="7">
    <source>
        <dbReference type="ARBA" id="ARBA00022801"/>
    </source>
</evidence>
<evidence type="ECO:0000313" key="12">
    <source>
        <dbReference type="Proteomes" id="UP000292136"/>
    </source>
</evidence>
<evidence type="ECO:0000256" key="3">
    <source>
        <dbReference type="ARBA" id="ARBA00004818"/>
    </source>
</evidence>
<dbReference type="PRINTS" id="PR00413">
    <property type="entry name" value="HADHALOGNASE"/>
</dbReference>
<keyword evidence="12" id="KW-1185">Reference proteome</keyword>
<feature type="binding site" evidence="10">
    <location>
        <position position="170"/>
    </location>
    <ligand>
        <name>Mg(2+)</name>
        <dbReference type="ChEBI" id="CHEBI:18420"/>
    </ligand>
</feature>
<dbReference type="Proteomes" id="UP000292136">
    <property type="component" value="Unassembled WGS sequence"/>
</dbReference>
<keyword evidence="9 10" id="KW-0119">Carbohydrate metabolism</keyword>
<dbReference type="InterPro" id="IPR037512">
    <property type="entry name" value="PGPase_prok"/>
</dbReference>
<dbReference type="PANTHER" id="PTHR43434">
    <property type="entry name" value="PHOSPHOGLYCOLATE PHOSPHATASE"/>
    <property type="match status" value="1"/>
</dbReference>
<organism evidence="11 12">
    <name type="scientific">Azospira oryzae</name>
    <dbReference type="NCBI Taxonomy" id="146939"/>
    <lineage>
        <taxon>Bacteria</taxon>
        <taxon>Pseudomonadati</taxon>
        <taxon>Pseudomonadota</taxon>
        <taxon>Betaproteobacteria</taxon>
        <taxon>Rhodocyclales</taxon>
        <taxon>Rhodocyclaceae</taxon>
        <taxon>Azospira</taxon>
    </lineage>
</organism>
<dbReference type="NCBIfam" id="TIGR01549">
    <property type="entry name" value="HAD-SF-IA-v1"/>
    <property type="match status" value="1"/>
</dbReference>
<dbReference type="SFLD" id="SFLDS00003">
    <property type="entry name" value="Haloacid_Dehalogenase"/>
    <property type="match status" value="1"/>
</dbReference>
<dbReference type="SFLD" id="SFLDG01129">
    <property type="entry name" value="C1.5:_HAD__Beta-PGM__Phosphata"/>
    <property type="match status" value="1"/>
</dbReference>
<dbReference type="EMBL" id="SHKM01000001">
    <property type="protein sequence ID" value="RZT90872.1"/>
    <property type="molecule type" value="Genomic_DNA"/>
</dbReference>
<sequence length="220" mass="23065">MPLRSATFDLDGTLVDSIPDLAAACHAMLAELGQPPRTDGDVHRFVGKGMAVLVERCLTWDAAPEASLLEAGIASFRRHYADINGRASTVYPGVVEGLEAFRALGLPLGVVTNKPAAFTSPLLERMGLAGYFEVVIAGDTLAFKKPRPEPLLHACALLATEPGLNLHVGDSLNDIESARAAGCPVICVPYGYNEGRPVDSADCDALVSDLVAAARWAAGA</sequence>
<dbReference type="NCBIfam" id="TIGR01509">
    <property type="entry name" value="HAD-SF-IA-v3"/>
    <property type="match status" value="1"/>
</dbReference>
<evidence type="ECO:0000256" key="2">
    <source>
        <dbReference type="ARBA" id="ARBA00001946"/>
    </source>
</evidence>
<comment type="similarity">
    <text evidence="4 10">Belongs to the HAD-like hydrolase superfamily. CbbY/CbbZ/Gph/YieH family.</text>
</comment>
<comment type="function">
    <text evidence="10">Specifically catalyzes the dephosphorylation of 2-phosphoglycolate. Is involved in the dissimilation of the intracellular 2-phosphoglycolate formed during the DNA repair of 3'-phosphoglycolate ends, a major class of DNA lesions induced by oxidative stress.</text>
</comment>
<dbReference type="Pfam" id="PF13419">
    <property type="entry name" value="HAD_2"/>
    <property type="match status" value="1"/>
</dbReference>
<gene>
    <name evidence="11" type="ORF">EV678_1695</name>
</gene>
<keyword evidence="7 10" id="KW-0378">Hydrolase</keyword>
<evidence type="ECO:0000256" key="6">
    <source>
        <dbReference type="ARBA" id="ARBA00022723"/>
    </source>
</evidence>
<feature type="binding site" evidence="10">
    <location>
        <position position="9"/>
    </location>
    <ligand>
        <name>Mg(2+)</name>
        <dbReference type="ChEBI" id="CHEBI:18420"/>
    </ligand>
</feature>
<evidence type="ECO:0000256" key="8">
    <source>
        <dbReference type="ARBA" id="ARBA00022842"/>
    </source>
</evidence>
<dbReference type="SFLD" id="SFLDG01135">
    <property type="entry name" value="C1.5.6:_HAD__Beta-PGM__Phospha"/>
    <property type="match status" value="1"/>
</dbReference>
<evidence type="ECO:0000256" key="4">
    <source>
        <dbReference type="ARBA" id="ARBA00006171"/>
    </source>
</evidence>
<dbReference type="InterPro" id="IPR023198">
    <property type="entry name" value="PGP-like_dom2"/>
</dbReference>
<accession>A0ABY0ITG1</accession>
<feature type="binding site" evidence="10">
    <location>
        <position position="11"/>
    </location>
    <ligand>
        <name>Mg(2+)</name>
        <dbReference type="ChEBI" id="CHEBI:18420"/>
    </ligand>
</feature>
<proteinExistence type="inferred from homology"/>
<dbReference type="InterPro" id="IPR041492">
    <property type="entry name" value="HAD_2"/>
</dbReference>
<feature type="active site" description="Nucleophile" evidence="10">
    <location>
        <position position="9"/>
    </location>
</feature>
<dbReference type="HAMAP" id="MF_00495">
    <property type="entry name" value="GPH_hydrolase_bact"/>
    <property type="match status" value="1"/>
</dbReference>
<keyword evidence="8 10" id="KW-0460">Magnesium</keyword>
<dbReference type="NCBIfam" id="NF009695">
    <property type="entry name" value="PRK13222.1-2"/>
    <property type="match status" value="1"/>
</dbReference>
<comment type="catalytic activity">
    <reaction evidence="1 10">
        <text>2-phosphoglycolate + H2O = glycolate + phosphate</text>
        <dbReference type="Rhea" id="RHEA:14369"/>
        <dbReference type="ChEBI" id="CHEBI:15377"/>
        <dbReference type="ChEBI" id="CHEBI:29805"/>
        <dbReference type="ChEBI" id="CHEBI:43474"/>
        <dbReference type="ChEBI" id="CHEBI:58033"/>
        <dbReference type="EC" id="3.1.3.18"/>
    </reaction>
</comment>
<evidence type="ECO:0000256" key="5">
    <source>
        <dbReference type="ARBA" id="ARBA00013078"/>
    </source>
</evidence>
<reference evidence="11 12" key="1">
    <citation type="submission" date="2019-02" db="EMBL/GenBank/DDBJ databases">
        <title>Genomic Encyclopedia of Type Strains, Phase IV (KMG-IV): sequencing the most valuable type-strain genomes for metagenomic binning, comparative biology and taxonomic classification.</title>
        <authorList>
            <person name="Goeker M."/>
        </authorList>
    </citation>
    <scope>NUCLEOTIDE SEQUENCE [LARGE SCALE GENOMIC DNA]</scope>
    <source>
        <strain evidence="11 12">DSM 21223</strain>
    </source>
</reference>
<evidence type="ECO:0000313" key="11">
    <source>
        <dbReference type="EMBL" id="RZT90872.1"/>
    </source>
</evidence>
<dbReference type="NCBIfam" id="TIGR01449">
    <property type="entry name" value="PGP_bact"/>
    <property type="match status" value="1"/>
</dbReference>
<dbReference type="InterPro" id="IPR006439">
    <property type="entry name" value="HAD-SF_hydro_IA"/>
</dbReference>
<dbReference type="EC" id="3.1.3.18" evidence="5 10"/>
<comment type="pathway">
    <text evidence="3 10">Organic acid metabolism; glycolate biosynthesis; glycolate from 2-phosphoglycolate: step 1/1.</text>
</comment>
<evidence type="ECO:0000256" key="1">
    <source>
        <dbReference type="ARBA" id="ARBA00000830"/>
    </source>
</evidence>
<dbReference type="InterPro" id="IPR036412">
    <property type="entry name" value="HAD-like_sf"/>
</dbReference>
<dbReference type="SUPFAM" id="SSF56784">
    <property type="entry name" value="HAD-like"/>
    <property type="match status" value="1"/>
</dbReference>
<comment type="cofactor">
    <cofactor evidence="2 10">
        <name>Mg(2+)</name>
        <dbReference type="ChEBI" id="CHEBI:18420"/>
    </cofactor>
</comment>
<dbReference type="InterPro" id="IPR050155">
    <property type="entry name" value="HAD-like_hydrolase_sf"/>
</dbReference>
<comment type="caution">
    <text evidence="11">The sequence shown here is derived from an EMBL/GenBank/DDBJ whole genome shotgun (WGS) entry which is preliminary data.</text>
</comment>
<dbReference type="InterPro" id="IPR023214">
    <property type="entry name" value="HAD_sf"/>
</dbReference>
<dbReference type="PANTHER" id="PTHR43434:SF1">
    <property type="entry name" value="PHOSPHOGLYCOLATE PHOSPHATASE"/>
    <property type="match status" value="1"/>
</dbReference>
<dbReference type="Gene3D" id="3.40.50.1000">
    <property type="entry name" value="HAD superfamily/HAD-like"/>
    <property type="match status" value="1"/>
</dbReference>
<dbReference type="RefSeq" id="WP_130459164.1">
    <property type="nucleotide sequence ID" value="NZ_SHKM01000001.1"/>
</dbReference>
<protein>
    <recommendedName>
        <fullName evidence="5 10">Phosphoglycolate phosphatase</fullName>
        <shortName evidence="10">PGP</shortName>
        <shortName evidence="10">PGPase</shortName>
        <ecNumber evidence="5 10">3.1.3.18</ecNumber>
    </recommendedName>
</protein>
<evidence type="ECO:0000256" key="9">
    <source>
        <dbReference type="ARBA" id="ARBA00023277"/>
    </source>
</evidence>
<dbReference type="CDD" id="cd16417">
    <property type="entry name" value="HAD_PGPase"/>
    <property type="match status" value="1"/>
</dbReference>